<dbReference type="EMBL" id="QPKB01000014">
    <property type="protein sequence ID" value="RWR97542.1"/>
    <property type="molecule type" value="Genomic_DNA"/>
</dbReference>
<evidence type="ECO:0000256" key="3">
    <source>
        <dbReference type="ARBA" id="ARBA00022527"/>
    </source>
</evidence>
<dbReference type="PANTHER" id="PTHR47985:SF4">
    <property type="entry name" value="SERINE_THREONINE-PROTEIN KINASE PBL27"/>
    <property type="match status" value="1"/>
</dbReference>
<dbReference type="Gene3D" id="1.10.510.10">
    <property type="entry name" value="Transferase(Phosphotransferase) domain 1"/>
    <property type="match status" value="1"/>
</dbReference>
<keyword evidence="5" id="KW-0547">Nucleotide-binding</keyword>
<dbReference type="FunFam" id="1.10.510.10:FF:001023">
    <property type="entry name" value="Os07g0541700 protein"/>
    <property type="match status" value="1"/>
</dbReference>
<comment type="subcellular location">
    <subcellularLocation>
        <location evidence="1">Membrane</location>
    </subcellularLocation>
</comment>
<evidence type="ECO:0000256" key="1">
    <source>
        <dbReference type="ARBA" id="ARBA00004370"/>
    </source>
</evidence>
<dbReference type="EC" id="2.7.11.1" evidence="2"/>
<evidence type="ECO:0000256" key="5">
    <source>
        <dbReference type="ARBA" id="ARBA00022741"/>
    </source>
</evidence>
<evidence type="ECO:0000256" key="8">
    <source>
        <dbReference type="ARBA" id="ARBA00023136"/>
    </source>
</evidence>
<keyword evidence="4" id="KW-0808">Transferase</keyword>
<name>A0A443Q3C5_9MAGN</name>
<keyword evidence="13" id="KW-1185">Reference proteome</keyword>
<dbReference type="AlphaFoldDB" id="A0A443Q3C5"/>
<gene>
    <name evidence="12" type="ORF">CKAN_02698300</name>
</gene>
<evidence type="ECO:0000313" key="13">
    <source>
        <dbReference type="Proteomes" id="UP000283530"/>
    </source>
</evidence>
<comment type="catalytic activity">
    <reaction evidence="9">
        <text>L-threonyl-[protein] + ATP = O-phospho-L-threonyl-[protein] + ADP + H(+)</text>
        <dbReference type="Rhea" id="RHEA:46608"/>
        <dbReference type="Rhea" id="RHEA-COMP:11060"/>
        <dbReference type="Rhea" id="RHEA-COMP:11605"/>
        <dbReference type="ChEBI" id="CHEBI:15378"/>
        <dbReference type="ChEBI" id="CHEBI:30013"/>
        <dbReference type="ChEBI" id="CHEBI:30616"/>
        <dbReference type="ChEBI" id="CHEBI:61977"/>
        <dbReference type="ChEBI" id="CHEBI:456216"/>
        <dbReference type="EC" id="2.7.11.1"/>
    </reaction>
</comment>
<proteinExistence type="predicted"/>
<accession>A0A443Q3C5</accession>
<dbReference type="PROSITE" id="PS50011">
    <property type="entry name" value="PROTEIN_KINASE_DOM"/>
    <property type="match status" value="1"/>
</dbReference>
<evidence type="ECO:0000256" key="7">
    <source>
        <dbReference type="ARBA" id="ARBA00022840"/>
    </source>
</evidence>
<dbReference type="GO" id="GO:0004674">
    <property type="term" value="F:protein serine/threonine kinase activity"/>
    <property type="evidence" value="ECO:0007669"/>
    <property type="project" value="UniProtKB-KW"/>
</dbReference>
<evidence type="ECO:0000256" key="6">
    <source>
        <dbReference type="ARBA" id="ARBA00022777"/>
    </source>
</evidence>
<evidence type="ECO:0000256" key="10">
    <source>
        <dbReference type="ARBA" id="ARBA00048679"/>
    </source>
</evidence>
<keyword evidence="8" id="KW-0472">Membrane</keyword>
<dbReference type="GO" id="GO:0016020">
    <property type="term" value="C:membrane"/>
    <property type="evidence" value="ECO:0007669"/>
    <property type="project" value="UniProtKB-SubCell"/>
</dbReference>
<keyword evidence="6 12" id="KW-0418">Kinase</keyword>
<comment type="catalytic activity">
    <reaction evidence="10">
        <text>L-seryl-[protein] + ATP = O-phospho-L-seryl-[protein] + ADP + H(+)</text>
        <dbReference type="Rhea" id="RHEA:17989"/>
        <dbReference type="Rhea" id="RHEA-COMP:9863"/>
        <dbReference type="Rhea" id="RHEA-COMP:11604"/>
        <dbReference type="ChEBI" id="CHEBI:15378"/>
        <dbReference type="ChEBI" id="CHEBI:29999"/>
        <dbReference type="ChEBI" id="CHEBI:30616"/>
        <dbReference type="ChEBI" id="CHEBI:83421"/>
        <dbReference type="ChEBI" id="CHEBI:456216"/>
        <dbReference type="EC" id="2.7.11.1"/>
    </reaction>
</comment>
<dbReference type="OrthoDB" id="1741172at2759"/>
<evidence type="ECO:0000256" key="4">
    <source>
        <dbReference type="ARBA" id="ARBA00022679"/>
    </source>
</evidence>
<dbReference type="InterPro" id="IPR011009">
    <property type="entry name" value="Kinase-like_dom_sf"/>
</dbReference>
<evidence type="ECO:0000313" key="12">
    <source>
        <dbReference type="EMBL" id="RWR97542.1"/>
    </source>
</evidence>
<dbReference type="InterPro" id="IPR000719">
    <property type="entry name" value="Prot_kinase_dom"/>
</dbReference>
<sequence length="183" mass="20476">MGIAILAHCMFLCSPCDENPHSKFFVDIAPDKKPLDWSTRMKINSGAAKGLEYLHDKADPPVLYRNLKSSNILLDEQFNPKLSDLGLDKIGTAGDKDAGNGAVFTSLTEVSEIQETVLEENGVTEVEEWDERSNSLMRVRTLEVFRSELQKYGGQRVLWKMALKTQAMNVRALMLRVQTLGTS</sequence>
<dbReference type="GO" id="GO:0005524">
    <property type="term" value="F:ATP binding"/>
    <property type="evidence" value="ECO:0007669"/>
    <property type="project" value="UniProtKB-KW"/>
</dbReference>
<dbReference type="PANTHER" id="PTHR47985">
    <property type="entry name" value="OS07G0668900 PROTEIN"/>
    <property type="match status" value="1"/>
</dbReference>
<keyword evidence="7" id="KW-0067">ATP-binding</keyword>
<comment type="caution">
    <text evidence="12">The sequence shown here is derived from an EMBL/GenBank/DDBJ whole genome shotgun (WGS) entry which is preliminary data.</text>
</comment>
<organism evidence="12 13">
    <name type="scientific">Cinnamomum micranthum f. kanehirae</name>
    <dbReference type="NCBI Taxonomy" id="337451"/>
    <lineage>
        <taxon>Eukaryota</taxon>
        <taxon>Viridiplantae</taxon>
        <taxon>Streptophyta</taxon>
        <taxon>Embryophyta</taxon>
        <taxon>Tracheophyta</taxon>
        <taxon>Spermatophyta</taxon>
        <taxon>Magnoliopsida</taxon>
        <taxon>Magnoliidae</taxon>
        <taxon>Laurales</taxon>
        <taxon>Lauraceae</taxon>
        <taxon>Cinnamomum</taxon>
    </lineage>
</organism>
<dbReference type="Proteomes" id="UP000283530">
    <property type="component" value="Unassembled WGS sequence"/>
</dbReference>
<dbReference type="SUPFAM" id="SSF56112">
    <property type="entry name" value="Protein kinase-like (PK-like)"/>
    <property type="match status" value="1"/>
</dbReference>
<reference evidence="12 13" key="1">
    <citation type="journal article" date="2019" name="Nat. Plants">
        <title>Stout camphor tree genome fills gaps in understanding of flowering plant genome evolution.</title>
        <authorList>
            <person name="Chaw S.M."/>
            <person name="Liu Y.C."/>
            <person name="Wu Y.W."/>
            <person name="Wang H.Y."/>
            <person name="Lin C.I."/>
            <person name="Wu C.S."/>
            <person name="Ke H.M."/>
            <person name="Chang L.Y."/>
            <person name="Hsu C.Y."/>
            <person name="Yang H.T."/>
            <person name="Sudianto E."/>
            <person name="Hsu M.H."/>
            <person name="Wu K.P."/>
            <person name="Wang L.N."/>
            <person name="Leebens-Mack J.H."/>
            <person name="Tsai I.J."/>
        </authorList>
    </citation>
    <scope>NUCLEOTIDE SEQUENCE [LARGE SCALE GENOMIC DNA]</scope>
    <source>
        <strain evidence="13">cv. Chaw 1501</strain>
        <tissue evidence="12">Young leaves</tissue>
    </source>
</reference>
<evidence type="ECO:0000256" key="2">
    <source>
        <dbReference type="ARBA" id="ARBA00012513"/>
    </source>
</evidence>
<dbReference type="Pfam" id="PF00069">
    <property type="entry name" value="Pkinase"/>
    <property type="match status" value="1"/>
</dbReference>
<keyword evidence="3" id="KW-0723">Serine/threonine-protein kinase</keyword>
<evidence type="ECO:0000256" key="9">
    <source>
        <dbReference type="ARBA" id="ARBA00047899"/>
    </source>
</evidence>
<evidence type="ECO:0000259" key="11">
    <source>
        <dbReference type="PROSITE" id="PS50011"/>
    </source>
</evidence>
<protein>
    <recommendedName>
        <fullName evidence="2">non-specific serine/threonine protein kinase</fullName>
        <ecNumber evidence="2">2.7.11.1</ecNumber>
    </recommendedName>
</protein>
<dbReference type="STRING" id="337451.A0A443Q3C5"/>
<feature type="domain" description="Protein kinase" evidence="11">
    <location>
        <begin position="1"/>
        <end position="183"/>
    </location>
</feature>